<evidence type="ECO:0000259" key="7">
    <source>
        <dbReference type="Pfam" id="PF06560"/>
    </source>
</evidence>
<evidence type="ECO:0000256" key="2">
    <source>
        <dbReference type="ARBA" id="ARBA00006542"/>
    </source>
</evidence>
<dbReference type="UniPathway" id="UPA00109">
    <property type="reaction ID" value="UER00181"/>
</dbReference>
<evidence type="ECO:0000313" key="8">
    <source>
        <dbReference type="EMBL" id="SFL63043.1"/>
    </source>
</evidence>
<dbReference type="Proteomes" id="UP000199006">
    <property type="component" value="Unassembled WGS sequence"/>
</dbReference>
<dbReference type="GO" id="GO:0004347">
    <property type="term" value="F:glucose-6-phosphate isomerase activity"/>
    <property type="evidence" value="ECO:0007669"/>
    <property type="project" value="UniProtKB-EC"/>
</dbReference>
<dbReference type="OrthoDB" id="1647241at2"/>
<dbReference type="GO" id="GO:0005737">
    <property type="term" value="C:cytoplasm"/>
    <property type="evidence" value="ECO:0007669"/>
    <property type="project" value="InterPro"/>
</dbReference>
<dbReference type="EC" id="5.3.1.9" evidence="3"/>
<proteinExistence type="inferred from homology"/>
<evidence type="ECO:0000256" key="3">
    <source>
        <dbReference type="ARBA" id="ARBA00011952"/>
    </source>
</evidence>
<dbReference type="InterPro" id="IPR010551">
    <property type="entry name" value="G6P_isomerase_prok"/>
</dbReference>
<organism evidence="8 9">
    <name type="scientific">Halanaerobium salsuginis</name>
    <dbReference type="NCBI Taxonomy" id="29563"/>
    <lineage>
        <taxon>Bacteria</taxon>
        <taxon>Bacillati</taxon>
        <taxon>Bacillota</taxon>
        <taxon>Clostridia</taxon>
        <taxon>Halanaerobiales</taxon>
        <taxon>Halanaerobiaceae</taxon>
        <taxon>Halanaerobium</taxon>
    </lineage>
</organism>
<gene>
    <name evidence="8" type="ORF">SAMN02983006_01644</name>
</gene>
<keyword evidence="5" id="KW-0324">Glycolysis</keyword>
<evidence type="ECO:0000256" key="6">
    <source>
        <dbReference type="ARBA" id="ARBA00029321"/>
    </source>
</evidence>
<protein>
    <recommendedName>
        <fullName evidence="3">glucose-6-phosphate isomerase</fullName>
        <ecNumber evidence="3">5.3.1.9</ecNumber>
    </recommendedName>
</protein>
<keyword evidence="4" id="KW-0312">Gluconeogenesis</keyword>
<dbReference type="RefSeq" id="WP_089861742.1">
    <property type="nucleotide sequence ID" value="NZ_FOTI01000021.1"/>
</dbReference>
<keyword evidence="8" id="KW-0413">Isomerase</keyword>
<dbReference type="AlphaFoldDB" id="A0A1I4JA36"/>
<dbReference type="EMBL" id="FOTI01000021">
    <property type="protein sequence ID" value="SFL63043.1"/>
    <property type="molecule type" value="Genomic_DNA"/>
</dbReference>
<name>A0A1I4JA36_9FIRM</name>
<sequence length="259" mass="29460">MNYESGLNIKLTDDPIGFEYLEDLFGPEVENRKLDDIRQSLKNPDCNGPDVVYSIAMDVGKKIHLKDLKKRNLLFGIVRFAAGRLGDEPVRSQGHIHALSASCNMSTPEVYEIWSGEAIIYMQETALDDPGRCFAVKCKPGEVVIVPPGWAHSTISSNPANPLTFGAWCVRDYGFEYNAVREHNGLAFFPILDKKNNIIWQKNDCYQNSNLIIKSPNKYKAFAIKENIPIYTQYEKNNDLFMFVADPTLKKDEWNDFIP</sequence>
<dbReference type="Pfam" id="PF06560">
    <property type="entry name" value="GPI"/>
    <property type="match status" value="1"/>
</dbReference>
<evidence type="ECO:0000313" key="9">
    <source>
        <dbReference type="Proteomes" id="UP000199006"/>
    </source>
</evidence>
<dbReference type="GO" id="GO:0006096">
    <property type="term" value="P:glycolytic process"/>
    <property type="evidence" value="ECO:0007669"/>
    <property type="project" value="UniProtKB-UniPathway"/>
</dbReference>
<dbReference type="InterPro" id="IPR011051">
    <property type="entry name" value="RmlC_Cupin_sf"/>
</dbReference>
<comment type="catalytic activity">
    <reaction evidence="6">
        <text>alpha-D-glucose 6-phosphate = beta-D-fructose 6-phosphate</text>
        <dbReference type="Rhea" id="RHEA:11816"/>
        <dbReference type="ChEBI" id="CHEBI:57634"/>
        <dbReference type="ChEBI" id="CHEBI:58225"/>
        <dbReference type="EC" id="5.3.1.9"/>
    </reaction>
</comment>
<comment type="pathway">
    <text evidence="1">Carbohydrate degradation; glycolysis; D-glyceraldehyde 3-phosphate and glycerone phosphate from D-glucose: step 2/4.</text>
</comment>
<reference evidence="8 9" key="1">
    <citation type="submission" date="2016-10" db="EMBL/GenBank/DDBJ databases">
        <authorList>
            <person name="de Groot N.N."/>
        </authorList>
    </citation>
    <scope>NUCLEOTIDE SEQUENCE [LARGE SCALE GENOMIC DNA]</scope>
    <source>
        <strain evidence="8 9">ATCC 51327</strain>
    </source>
</reference>
<evidence type="ECO:0000256" key="5">
    <source>
        <dbReference type="ARBA" id="ARBA00023152"/>
    </source>
</evidence>
<dbReference type="STRING" id="29563.SAMN02983006_01644"/>
<comment type="similarity">
    <text evidence="2">Belongs to the archaeal-type GPI family.</text>
</comment>
<accession>A0A1I4JA36</accession>
<dbReference type="CDD" id="cd02218">
    <property type="entry name" value="cupin_PGI"/>
    <property type="match status" value="1"/>
</dbReference>
<evidence type="ECO:0000256" key="1">
    <source>
        <dbReference type="ARBA" id="ARBA00004926"/>
    </source>
</evidence>
<dbReference type="SUPFAM" id="SSF51182">
    <property type="entry name" value="RmlC-like cupins"/>
    <property type="match status" value="1"/>
</dbReference>
<feature type="domain" description="Glucose-6-phosphate isomerase prokaryote" evidence="7">
    <location>
        <begin position="48"/>
        <end position="197"/>
    </location>
</feature>
<dbReference type="GO" id="GO:0006094">
    <property type="term" value="P:gluconeogenesis"/>
    <property type="evidence" value="ECO:0007669"/>
    <property type="project" value="UniProtKB-KW"/>
</dbReference>
<keyword evidence="9" id="KW-1185">Reference proteome</keyword>
<dbReference type="Gene3D" id="2.60.120.10">
    <property type="entry name" value="Jelly Rolls"/>
    <property type="match status" value="1"/>
</dbReference>
<evidence type="ECO:0000256" key="4">
    <source>
        <dbReference type="ARBA" id="ARBA00022432"/>
    </source>
</evidence>
<dbReference type="InterPro" id="IPR014710">
    <property type="entry name" value="RmlC-like_jellyroll"/>
</dbReference>